<dbReference type="AlphaFoldDB" id="A0A4D6X6V3"/>
<dbReference type="InterPro" id="IPR006860">
    <property type="entry name" value="FecR"/>
</dbReference>
<protein>
    <submittedName>
        <fullName evidence="2">DUF4974 domain-containing protein</fullName>
    </submittedName>
</protein>
<name>A0A4D6X6V3_PSEPU</name>
<dbReference type="Pfam" id="PF04773">
    <property type="entry name" value="FecR"/>
    <property type="match status" value="1"/>
</dbReference>
<dbReference type="InterPro" id="IPR012373">
    <property type="entry name" value="Ferrdict_sens_TM"/>
</dbReference>
<gene>
    <name evidence="2" type="ORF">E6B08_11405</name>
</gene>
<proteinExistence type="predicted"/>
<evidence type="ECO:0000259" key="1">
    <source>
        <dbReference type="Pfam" id="PF04773"/>
    </source>
</evidence>
<dbReference type="Proteomes" id="UP000298551">
    <property type="component" value="Chromosome"/>
</dbReference>
<feature type="domain" description="FecR protein" evidence="1">
    <location>
        <begin position="61"/>
        <end position="151"/>
    </location>
</feature>
<sequence length="265" mass="29358">MEPYAEALRKRVPSREALLAEAKAQTARQASRKRKAAGTALVLILAGCFWLADPSLGYREVQVASHGREVLRLDDGSVIELDAGSVLRQEYHLRSRQFELLEGEALFSVAHQPKPFIVRSQGVTVRDIGTVFDVRSDRVGVRVAVLEGEVEVQNSGTRQTLTARQQVQATSKHMGAVEISKPGAIEAWRQDLFHFDGTPLDVVVAQLRRHRVAPIRLEDADSAQHRLSGEFPTANIEQLIDSLPLLAPVLVHREQDDSVSVAVRR</sequence>
<evidence type="ECO:0000313" key="3">
    <source>
        <dbReference type="Proteomes" id="UP000298551"/>
    </source>
</evidence>
<dbReference type="OrthoDB" id="9771237at2"/>
<dbReference type="Gene3D" id="3.55.50.30">
    <property type="match status" value="1"/>
</dbReference>
<dbReference type="EMBL" id="CP039371">
    <property type="protein sequence ID" value="QCI11926.1"/>
    <property type="molecule type" value="Genomic_DNA"/>
</dbReference>
<dbReference type="PANTHER" id="PTHR30273">
    <property type="entry name" value="PERIPLASMIC SIGNAL SENSOR AND SIGMA FACTOR ACTIVATOR FECR-RELATED"/>
    <property type="match status" value="1"/>
</dbReference>
<organism evidence="2 3">
    <name type="scientific">Pseudomonas putida</name>
    <name type="common">Arthrobacter siderocapsulatus</name>
    <dbReference type="NCBI Taxonomy" id="303"/>
    <lineage>
        <taxon>Bacteria</taxon>
        <taxon>Pseudomonadati</taxon>
        <taxon>Pseudomonadota</taxon>
        <taxon>Gammaproteobacteria</taxon>
        <taxon>Pseudomonadales</taxon>
        <taxon>Pseudomonadaceae</taxon>
        <taxon>Pseudomonas</taxon>
    </lineage>
</organism>
<dbReference type="GO" id="GO:0016989">
    <property type="term" value="F:sigma factor antagonist activity"/>
    <property type="evidence" value="ECO:0007669"/>
    <property type="project" value="TreeGrafter"/>
</dbReference>
<dbReference type="Gene3D" id="2.60.120.1440">
    <property type="match status" value="1"/>
</dbReference>
<reference evidence="3" key="1">
    <citation type="submission" date="2019-04" db="EMBL/GenBank/DDBJ databases">
        <title>Genome sequence of Pseudomonas putida 1290, an auxin catabolizing strain.</title>
        <authorList>
            <person name="Laird T.S."/>
            <person name="Leveau J.H.J."/>
        </authorList>
    </citation>
    <scope>NUCLEOTIDE SEQUENCE [LARGE SCALE GENOMIC DNA]</scope>
    <source>
        <strain evidence="3">1290</strain>
    </source>
</reference>
<evidence type="ECO:0000313" key="2">
    <source>
        <dbReference type="EMBL" id="QCI11926.1"/>
    </source>
</evidence>
<dbReference type="PANTHER" id="PTHR30273:SF2">
    <property type="entry name" value="PROTEIN FECR"/>
    <property type="match status" value="1"/>
</dbReference>
<accession>A0A4D6X6V3</accession>